<dbReference type="AlphaFoldDB" id="A0A8J5KZM6"/>
<keyword evidence="2" id="KW-1185">Reference proteome</keyword>
<dbReference type="EMBL" id="JACMSC010000012">
    <property type="protein sequence ID" value="KAG6495731.1"/>
    <property type="molecule type" value="Genomic_DNA"/>
</dbReference>
<name>A0A8J5KZM6_ZINOF</name>
<gene>
    <name evidence="1" type="ORF">ZIOFF_043557</name>
</gene>
<reference evidence="1 2" key="1">
    <citation type="submission" date="2020-08" db="EMBL/GenBank/DDBJ databases">
        <title>Plant Genome Project.</title>
        <authorList>
            <person name="Zhang R.-G."/>
        </authorList>
    </citation>
    <scope>NUCLEOTIDE SEQUENCE [LARGE SCALE GENOMIC DNA]</scope>
    <source>
        <tissue evidence="1">Rhizome</tissue>
    </source>
</reference>
<protein>
    <submittedName>
        <fullName evidence="1">Uncharacterized protein</fullName>
    </submittedName>
</protein>
<organism evidence="1 2">
    <name type="scientific">Zingiber officinale</name>
    <name type="common">Ginger</name>
    <name type="synonym">Amomum zingiber</name>
    <dbReference type="NCBI Taxonomy" id="94328"/>
    <lineage>
        <taxon>Eukaryota</taxon>
        <taxon>Viridiplantae</taxon>
        <taxon>Streptophyta</taxon>
        <taxon>Embryophyta</taxon>
        <taxon>Tracheophyta</taxon>
        <taxon>Spermatophyta</taxon>
        <taxon>Magnoliopsida</taxon>
        <taxon>Liliopsida</taxon>
        <taxon>Zingiberales</taxon>
        <taxon>Zingiberaceae</taxon>
        <taxon>Zingiber</taxon>
    </lineage>
</organism>
<comment type="caution">
    <text evidence="1">The sequence shown here is derived from an EMBL/GenBank/DDBJ whole genome shotgun (WGS) entry which is preliminary data.</text>
</comment>
<dbReference type="Proteomes" id="UP000734854">
    <property type="component" value="Unassembled WGS sequence"/>
</dbReference>
<evidence type="ECO:0000313" key="2">
    <source>
        <dbReference type="Proteomes" id="UP000734854"/>
    </source>
</evidence>
<proteinExistence type="predicted"/>
<sequence length="109" mass="11977">MIAKGLRSIFLDLILCASHSSTFSKFNGYFVSLEIYKHLGHHDIIGNGKFAKAISNSRKQLIDMRGLAFILELIGNHGPCEDSSFGLAREVHSKPPFTEYASTCCSIVG</sequence>
<evidence type="ECO:0000313" key="1">
    <source>
        <dbReference type="EMBL" id="KAG6495731.1"/>
    </source>
</evidence>
<accession>A0A8J5KZM6</accession>